<evidence type="ECO:0000313" key="3">
    <source>
        <dbReference type="Proteomes" id="UP000000595"/>
    </source>
</evidence>
<evidence type="ECO:0000256" key="1">
    <source>
        <dbReference type="SAM" id="Phobius"/>
    </source>
</evidence>
<accession>Q8Q014</accession>
<feature type="transmembrane region" description="Helical" evidence="1">
    <location>
        <begin position="20"/>
        <end position="43"/>
    </location>
</feature>
<name>Q8Q014_METMA</name>
<protein>
    <submittedName>
        <fullName evidence="2">Uncharacterized protein</fullName>
    </submittedName>
</protein>
<proteinExistence type="predicted"/>
<reference evidence="2 3" key="1">
    <citation type="journal article" date="2002" name="J. Mol. Microbiol. Biotechnol.">
        <title>The genome of Methanosarcina mazei: evidence for lateral gene transfer between Bacteria and Archaea.</title>
        <authorList>
            <person name="Deppenmeier U."/>
            <person name="Johann A."/>
            <person name="Hartsch T."/>
            <person name="Merkl R."/>
            <person name="Schmitz R.A."/>
            <person name="Martinez-Arias R."/>
            <person name="Henne A."/>
            <person name="Wiezer A."/>
            <person name="Baumer S."/>
            <person name="Jacobi C."/>
            <person name="Bruggemann H."/>
            <person name="Lienard T."/>
            <person name="Christmann A."/>
            <person name="Bomeke M."/>
            <person name="Steckel S."/>
            <person name="Bhattacharyya A."/>
            <person name="Lykidis A."/>
            <person name="Overbeek R."/>
            <person name="Klenk H.P."/>
            <person name="Gunsalus R.P."/>
            <person name="Fritz H.J."/>
            <person name="Gottschalk G."/>
        </authorList>
    </citation>
    <scope>NUCLEOTIDE SEQUENCE [LARGE SCALE GENOMIC DNA]</scope>
    <source>
        <strain evidence="3">ATCC BAA-159 / DSM 3647 / Goe1 / Go1 / JCM 11833 / OCM 88</strain>
    </source>
</reference>
<dbReference type="HOGENOM" id="CLU_2695815_0_0_2"/>
<gene>
    <name evidence="2" type="ordered locus">MM_0324</name>
</gene>
<sequence length="73" mass="8716">MLCLHTSVHCYENPSVIFSLIYIIICKYMYYNILSATTIFILYSQIVGQNGDDIIKYYHSFLNYVIIFYMSRH</sequence>
<dbReference type="Proteomes" id="UP000000595">
    <property type="component" value="Chromosome"/>
</dbReference>
<feature type="transmembrane region" description="Helical" evidence="1">
    <location>
        <begin position="55"/>
        <end position="71"/>
    </location>
</feature>
<dbReference type="EMBL" id="AE008384">
    <property type="protein sequence ID" value="AAM30020.1"/>
    <property type="molecule type" value="Genomic_DNA"/>
</dbReference>
<dbReference type="KEGG" id="mma:MM_0324"/>
<organism evidence="2 3">
    <name type="scientific">Methanosarcina mazei (strain ATCC BAA-159 / DSM 3647 / Goe1 / Go1 / JCM 11833 / OCM 88)</name>
    <name type="common">Methanosarcina frisia</name>
    <dbReference type="NCBI Taxonomy" id="192952"/>
    <lineage>
        <taxon>Archaea</taxon>
        <taxon>Methanobacteriati</taxon>
        <taxon>Methanobacteriota</taxon>
        <taxon>Stenosarchaea group</taxon>
        <taxon>Methanomicrobia</taxon>
        <taxon>Methanosarcinales</taxon>
        <taxon>Methanosarcinaceae</taxon>
        <taxon>Methanosarcina</taxon>
    </lineage>
</organism>
<keyword evidence="1" id="KW-0812">Transmembrane</keyword>
<dbReference type="AlphaFoldDB" id="Q8Q014"/>
<keyword evidence="1" id="KW-0472">Membrane</keyword>
<evidence type="ECO:0000313" key="2">
    <source>
        <dbReference type="EMBL" id="AAM30020.1"/>
    </source>
</evidence>
<dbReference type="DNASU" id="1478666"/>
<keyword evidence="1" id="KW-1133">Transmembrane helix</keyword>